<dbReference type="GO" id="GO:0016020">
    <property type="term" value="C:membrane"/>
    <property type="evidence" value="ECO:0007669"/>
    <property type="project" value="UniProtKB-SubCell"/>
</dbReference>
<proteinExistence type="inferred from homology"/>
<accession>A0A6H0XJX9</accession>
<evidence type="ECO:0000256" key="5">
    <source>
        <dbReference type="ARBA" id="ARBA00022989"/>
    </source>
</evidence>
<evidence type="ECO:0000256" key="4">
    <source>
        <dbReference type="ARBA" id="ARBA00022692"/>
    </source>
</evidence>
<sequence length="578" mass="63550">MDEKVGHQAIEPSAIEHKTDVGRRASIQSAVRSGSATGLSKAEAHAIARAGGWEADALIEQLEKEIEQRGDKKGIFDIEFRNPKLFTYLLVAFASMGGLLSGLDQSLISGANLFLPNDLGLTTQQNSLVNSGMPLGAVGGALLLSPCNEIFGRRWSIIISCILYTIGAGLEAGSINFSMIVAARVVLGLGVGLEGGTVPVYVAETVERKIRGNMVSLYQFNIALGEVLGYAVGAMFVSVPGNWRYILGSSLVFSTIMLVGMLYMPESPRFLMHKGRVLDAYKVWKRIRGTKDIESREEFFVMKVSTEAEEAAIAEGAGSRRFPWTDFVTKPRARRAIVYANIIIFLGQFTGINAIMYYMSVLMSQIGFDAYQSNYMSLVGGGSLLLGTIPACLYMERAGRRFWAIAMLPIFFVGLVLVGASYHAGGIQGQEGVYLTGLIIYELAFGSYATLTWVIPSEVYPTYLRSYGMTTSDGWLFLSSFIVTYNFTGMQNAMTPTGLALGFYGGIAVIGWFWQIFFMPETDKTLEEIDEIFERPTMDIVRENAANAKIMTMDIISFRWAKVYHECFNTPRRASIVA</sequence>
<keyword evidence="4 7" id="KW-0812">Transmembrane</keyword>
<gene>
    <name evidence="9" type="ORF">AMS68_000554</name>
</gene>
<feature type="transmembrane region" description="Helical" evidence="7">
    <location>
        <begin position="402"/>
        <end position="422"/>
    </location>
</feature>
<organism evidence="9 10">
    <name type="scientific">Peltaster fructicola</name>
    <dbReference type="NCBI Taxonomy" id="286661"/>
    <lineage>
        <taxon>Eukaryota</taxon>
        <taxon>Fungi</taxon>
        <taxon>Dikarya</taxon>
        <taxon>Ascomycota</taxon>
        <taxon>Pezizomycotina</taxon>
        <taxon>Dothideomycetes</taxon>
        <taxon>Dothideomycetes incertae sedis</taxon>
        <taxon>Peltaster</taxon>
    </lineage>
</organism>
<dbReference type="InterPro" id="IPR050814">
    <property type="entry name" value="Myo-inositol_Transporter"/>
</dbReference>
<feature type="transmembrane region" description="Helical" evidence="7">
    <location>
        <begin position="499"/>
        <end position="518"/>
    </location>
</feature>
<comment type="subcellular location">
    <subcellularLocation>
        <location evidence="1">Membrane</location>
        <topology evidence="1">Multi-pass membrane protein</topology>
    </subcellularLocation>
</comment>
<feature type="domain" description="Major facilitator superfamily (MFS) profile" evidence="8">
    <location>
        <begin position="90"/>
        <end position="523"/>
    </location>
</feature>
<dbReference type="InterPro" id="IPR005829">
    <property type="entry name" value="Sugar_transporter_CS"/>
</dbReference>
<dbReference type="SUPFAM" id="SSF103473">
    <property type="entry name" value="MFS general substrate transporter"/>
    <property type="match status" value="1"/>
</dbReference>
<feature type="transmembrane region" description="Helical" evidence="7">
    <location>
        <begin position="128"/>
        <end position="145"/>
    </location>
</feature>
<reference evidence="9 10" key="1">
    <citation type="journal article" date="2016" name="Sci. Rep.">
        <title>Peltaster fructicola genome reveals evolution from an invasive phytopathogen to an ectophytic parasite.</title>
        <authorList>
            <person name="Xu C."/>
            <person name="Chen H."/>
            <person name="Gleason M.L."/>
            <person name="Xu J.R."/>
            <person name="Liu H."/>
            <person name="Zhang R."/>
            <person name="Sun G."/>
        </authorList>
    </citation>
    <scope>NUCLEOTIDE SEQUENCE [LARGE SCALE GENOMIC DNA]</scope>
    <source>
        <strain evidence="9 10">LNHT1506</strain>
    </source>
</reference>
<dbReference type="PANTHER" id="PTHR48020">
    <property type="entry name" value="PROTON MYO-INOSITOL COTRANSPORTER"/>
    <property type="match status" value="1"/>
</dbReference>
<keyword evidence="6 7" id="KW-0472">Membrane</keyword>
<feature type="transmembrane region" description="Helical" evidence="7">
    <location>
        <begin position="181"/>
        <end position="203"/>
    </location>
</feature>
<evidence type="ECO:0000256" key="2">
    <source>
        <dbReference type="ARBA" id="ARBA00010992"/>
    </source>
</evidence>
<evidence type="ECO:0000313" key="9">
    <source>
        <dbReference type="EMBL" id="QIW95036.1"/>
    </source>
</evidence>
<dbReference type="Gene3D" id="1.20.1250.20">
    <property type="entry name" value="MFS general substrate transporter like domains"/>
    <property type="match status" value="1"/>
</dbReference>
<evidence type="ECO:0000259" key="8">
    <source>
        <dbReference type="PROSITE" id="PS50850"/>
    </source>
</evidence>
<comment type="similarity">
    <text evidence="2">Belongs to the major facilitator superfamily. Sugar transporter (TC 2.A.1.1) family.</text>
</comment>
<protein>
    <recommendedName>
        <fullName evidence="8">Major facilitator superfamily (MFS) profile domain-containing protein</fullName>
    </recommendedName>
</protein>
<dbReference type="Pfam" id="PF00083">
    <property type="entry name" value="Sugar_tr"/>
    <property type="match status" value="1"/>
</dbReference>
<dbReference type="FunFam" id="1.20.1250.20:FF:000134">
    <property type="entry name" value="MFS sugar transporter protein"/>
    <property type="match status" value="1"/>
</dbReference>
<evidence type="ECO:0000256" key="1">
    <source>
        <dbReference type="ARBA" id="ARBA00004141"/>
    </source>
</evidence>
<dbReference type="InterPro" id="IPR005828">
    <property type="entry name" value="MFS_sugar_transport-like"/>
</dbReference>
<dbReference type="GO" id="GO:0022857">
    <property type="term" value="F:transmembrane transporter activity"/>
    <property type="evidence" value="ECO:0007669"/>
    <property type="project" value="InterPro"/>
</dbReference>
<feature type="transmembrane region" description="Helical" evidence="7">
    <location>
        <begin position="434"/>
        <end position="455"/>
    </location>
</feature>
<evidence type="ECO:0000256" key="6">
    <source>
        <dbReference type="ARBA" id="ARBA00023136"/>
    </source>
</evidence>
<keyword evidence="3" id="KW-0813">Transport</keyword>
<keyword evidence="10" id="KW-1185">Reference proteome</keyword>
<dbReference type="PROSITE" id="PS50850">
    <property type="entry name" value="MFS"/>
    <property type="match status" value="1"/>
</dbReference>
<evidence type="ECO:0000313" key="10">
    <source>
        <dbReference type="Proteomes" id="UP000503462"/>
    </source>
</evidence>
<feature type="transmembrane region" description="Helical" evidence="7">
    <location>
        <begin position="467"/>
        <end position="487"/>
    </location>
</feature>
<dbReference type="GO" id="GO:0015798">
    <property type="term" value="P:myo-inositol transport"/>
    <property type="evidence" value="ECO:0007669"/>
    <property type="project" value="UniProtKB-ARBA"/>
</dbReference>
<dbReference type="PANTHER" id="PTHR48020:SF9">
    <property type="entry name" value="MAJOR FACILITATOR SUPERFAMILY (MFS) PROFILE DOMAIN-CONTAINING PROTEIN"/>
    <property type="match status" value="1"/>
</dbReference>
<dbReference type="OrthoDB" id="6339427at2759"/>
<dbReference type="PROSITE" id="PS00217">
    <property type="entry name" value="SUGAR_TRANSPORT_2"/>
    <property type="match status" value="1"/>
</dbReference>
<keyword evidence="5 7" id="KW-1133">Transmembrane helix</keyword>
<dbReference type="PRINTS" id="PR00171">
    <property type="entry name" value="SUGRTRNSPORT"/>
</dbReference>
<feature type="transmembrane region" description="Helical" evidence="7">
    <location>
        <begin position="375"/>
        <end position="395"/>
    </location>
</feature>
<dbReference type="Proteomes" id="UP000503462">
    <property type="component" value="Chromosome 1"/>
</dbReference>
<dbReference type="EMBL" id="CP051139">
    <property type="protein sequence ID" value="QIW95036.1"/>
    <property type="molecule type" value="Genomic_DNA"/>
</dbReference>
<feature type="transmembrane region" description="Helical" evidence="7">
    <location>
        <begin position="336"/>
        <end position="355"/>
    </location>
</feature>
<feature type="transmembrane region" description="Helical" evidence="7">
    <location>
        <begin position="243"/>
        <end position="264"/>
    </location>
</feature>
<feature type="transmembrane region" description="Helical" evidence="7">
    <location>
        <begin position="85"/>
        <end position="108"/>
    </location>
</feature>
<feature type="transmembrane region" description="Helical" evidence="7">
    <location>
        <begin position="215"/>
        <end position="237"/>
    </location>
</feature>
<dbReference type="InterPro" id="IPR020846">
    <property type="entry name" value="MFS_dom"/>
</dbReference>
<dbReference type="InterPro" id="IPR003663">
    <property type="entry name" value="Sugar/inositol_transpt"/>
</dbReference>
<dbReference type="InterPro" id="IPR036259">
    <property type="entry name" value="MFS_trans_sf"/>
</dbReference>
<evidence type="ECO:0000256" key="7">
    <source>
        <dbReference type="SAM" id="Phobius"/>
    </source>
</evidence>
<name>A0A6H0XJX9_9PEZI</name>
<feature type="transmembrane region" description="Helical" evidence="7">
    <location>
        <begin position="157"/>
        <end position="175"/>
    </location>
</feature>
<dbReference type="GO" id="GO:0015791">
    <property type="term" value="P:polyol transmembrane transport"/>
    <property type="evidence" value="ECO:0007669"/>
    <property type="project" value="UniProtKB-ARBA"/>
</dbReference>
<evidence type="ECO:0000256" key="3">
    <source>
        <dbReference type="ARBA" id="ARBA00022448"/>
    </source>
</evidence>
<dbReference type="AlphaFoldDB" id="A0A6H0XJX9"/>